<evidence type="ECO:0000313" key="4">
    <source>
        <dbReference type="Proteomes" id="UP000826234"/>
    </source>
</evidence>
<evidence type="ECO:0000256" key="1">
    <source>
        <dbReference type="ARBA" id="ARBA00005431"/>
    </source>
</evidence>
<dbReference type="PANTHER" id="PTHR16165">
    <property type="entry name" value="NXPE FAMILY MEMBER"/>
    <property type="match status" value="1"/>
</dbReference>
<dbReference type="InterPro" id="IPR014756">
    <property type="entry name" value="Ig_E-set"/>
</dbReference>
<proteinExistence type="inferred from homology"/>
<dbReference type="InterPro" id="IPR057106">
    <property type="entry name" value="NXPE4_C"/>
</dbReference>
<organism evidence="3 4">
    <name type="scientific">Phrynosoma platyrhinos</name>
    <name type="common">Desert horned lizard</name>
    <dbReference type="NCBI Taxonomy" id="52577"/>
    <lineage>
        <taxon>Eukaryota</taxon>
        <taxon>Metazoa</taxon>
        <taxon>Chordata</taxon>
        <taxon>Craniata</taxon>
        <taxon>Vertebrata</taxon>
        <taxon>Euteleostomi</taxon>
        <taxon>Lepidosauria</taxon>
        <taxon>Squamata</taxon>
        <taxon>Bifurcata</taxon>
        <taxon>Unidentata</taxon>
        <taxon>Episquamata</taxon>
        <taxon>Toxicofera</taxon>
        <taxon>Iguania</taxon>
        <taxon>Phrynosomatidae</taxon>
        <taxon>Phrynosomatinae</taxon>
        <taxon>Phrynosoma</taxon>
    </lineage>
</organism>
<keyword evidence="4" id="KW-1185">Reference proteome</keyword>
<evidence type="ECO:0000313" key="3">
    <source>
        <dbReference type="EMBL" id="KAH0623359.1"/>
    </source>
</evidence>
<comment type="similarity">
    <text evidence="1">Belongs to the NXPE family.</text>
</comment>
<dbReference type="Pfam" id="PF06312">
    <property type="entry name" value="Neurexophilin"/>
    <property type="match status" value="2"/>
</dbReference>
<accession>A0ABQ7T1I1</accession>
<dbReference type="PANTHER" id="PTHR16165:SF3">
    <property type="entry name" value="NXPE FAMILY MEMBER 1"/>
    <property type="match status" value="1"/>
</dbReference>
<feature type="domain" description="NXPE C-terminal" evidence="2">
    <location>
        <begin position="263"/>
        <end position="475"/>
    </location>
</feature>
<sequence length="1245" mass="142740">MERAGKIEEIKEILAKLDRMMPSVTFRDIKTTTSAKNSKATILNHKDYYCVGEHLMVRLDMYDYLGKRKDYGGDFIRARIYSLGLKAGASGSIKDFKNGTYLVNFTLFWEGDVRASILLIHPSEGVSALWAARKKGYEKIAFMGKFLIGAFEVTTECGFNLNKNAELCEYLDERDQEAFYCRKPRNVPCGAFISMWTYNRPMSYLTKLEQRLFKRYNLGVEIPTMFGDIHVIQCESKQTRAGEKCRFETNPSFPSGFVWQNEWYPLFCQLSSFNTSDQIMTCLKGKQVYILGDSTGRQWVEYLTSTVPTFKYLDCHGIGKHPNLVALDMDRNAQVRWMKHHHPLVTASEYLVTDHNYIAREIDKIAGDKNTTVVIAIGQHFRPFPIELFILRAINIRRAIKRLLLRSPDTRVIIKGENIRELDVDQERFSDFHGYAQYLVAKDIFKDLDVAFIDAWDMTIAYATDDVHPSDPVLKFTIFRGPGKTSEANPVVADTGKRKPSDKCQIGMESPVPSGYVLDDVWNPAFCSVADFGPLDKIQACLKSKIVYLMGDSTSFQWINYLSKKLTTLKYFEHPSVPVFKTHLALDMERNIFIQWKKHGLPLVTHSFYSVKDLGYVAREINQIPGGHDTAIIIALGQHFRPFPMELFVRRLVNVRSAIDSLLLRSPDTKIVIKVENIREMHSDIERFGDFHGYTQYLATKDIFQGLQVGMIDAWDMTVAYNTNNIHPPDHFMCNVTSTTRQTATDQQTAELDGRSRNGPLKDAILCQTETKRSKKTQEIEEILAKLDHLMPNVTFMNISKTTSAKNSKATILNHKDSYCVGEHLMVRLDMYDYLGKRKEYGGDFIRARIYSLGLKAGASGSIKDFRNGTYLVNFTLFWEGDVRASILLIHPSEGVSALWAARKKGYEKIAFMGKFLNGASEVSTECGLNLSKNAELCEYLDERDQEAFYCLKPKDVPCEALIRLKSYNKPISYLTMLEQSLFQRSNIGVEIPLMTGEIHVVQYNQTKASEKCRLETNPPFPSGFVWQNQWHPLFCKLSMFNTLEKIQMCLKGKLVYFMGDSTVRQWMESLKSRVPSEKPQKLIAVNTAQNIQIQWKKHGHPFIGSLEYTVKDHSYMARDIDDIAGDKNTVLVIALGQHFRPFPIEFFIQRAINVRQAIRRLLLRSPDTRVIIKGENIREMDINQERFSDFHGYAQYLAAKDVFRDLEVAFLDAWDMTVAYDTKDVHPPDSVVWSEINMVLNFVC</sequence>
<comment type="caution">
    <text evidence="3">The sequence shown here is derived from an EMBL/GenBank/DDBJ whole genome shotgun (WGS) entry which is preliminary data.</text>
</comment>
<feature type="domain" description="NXPE C-terminal" evidence="2">
    <location>
        <begin position="522"/>
        <end position="735"/>
    </location>
</feature>
<name>A0ABQ7T1I1_PHRPL</name>
<dbReference type="EMBL" id="JAIPUX010003283">
    <property type="protein sequence ID" value="KAH0623359.1"/>
    <property type="molecule type" value="Genomic_DNA"/>
</dbReference>
<dbReference type="Proteomes" id="UP000826234">
    <property type="component" value="Unassembled WGS sequence"/>
</dbReference>
<evidence type="ECO:0000259" key="2">
    <source>
        <dbReference type="Pfam" id="PF24536"/>
    </source>
</evidence>
<protein>
    <recommendedName>
        <fullName evidence="2">NXPE C-terminal domain-containing protein</fullName>
    </recommendedName>
</protein>
<dbReference type="InterPro" id="IPR026845">
    <property type="entry name" value="NXPH/NXPE"/>
</dbReference>
<gene>
    <name evidence="3" type="ORF">JD844_031610</name>
</gene>
<dbReference type="Pfam" id="PF24536">
    <property type="entry name" value="NXPE4_C"/>
    <property type="match status" value="3"/>
</dbReference>
<dbReference type="SUPFAM" id="SSF81296">
    <property type="entry name" value="E set domains"/>
    <property type="match status" value="2"/>
</dbReference>
<feature type="domain" description="NXPE C-terminal" evidence="2">
    <location>
        <begin position="1031"/>
        <end position="1245"/>
    </location>
</feature>
<reference evidence="3 4" key="1">
    <citation type="journal article" date="2022" name="Gigascience">
        <title>A chromosome-level genome assembly and annotation of the desert horned lizard, Phrynosoma platyrhinos, provides insight into chromosomal rearrangements among reptiles.</title>
        <authorList>
            <person name="Koochekian N."/>
            <person name="Ascanio A."/>
            <person name="Farleigh K."/>
            <person name="Card D.C."/>
            <person name="Schield D.R."/>
            <person name="Castoe T.A."/>
            <person name="Jezkova T."/>
        </authorList>
    </citation>
    <scope>NUCLEOTIDE SEQUENCE [LARGE SCALE GENOMIC DNA]</scope>
    <source>
        <strain evidence="3">NK-2021</strain>
    </source>
</reference>